<dbReference type="Proteomes" id="UP000799444">
    <property type="component" value="Unassembled WGS sequence"/>
</dbReference>
<dbReference type="CDD" id="cd00067">
    <property type="entry name" value="GAL4"/>
    <property type="match status" value="1"/>
</dbReference>
<dbReference type="AlphaFoldDB" id="A0A9P4V1C1"/>
<keyword evidence="2" id="KW-0479">Metal-binding</keyword>
<comment type="subcellular location">
    <subcellularLocation>
        <location evidence="1">Nucleus</location>
    </subcellularLocation>
</comment>
<protein>
    <recommendedName>
        <fullName evidence="4">Zn(2)-C6 fungal-type domain-containing protein</fullName>
    </recommendedName>
</protein>
<dbReference type="GO" id="GO:0000981">
    <property type="term" value="F:DNA-binding transcription factor activity, RNA polymerase II-specific"/>
    <property type="evidence" value="ECO:0007669"/>
    <property type="project" value="InterPro"/>
</dbReference>
<evidence type="ECO:0000256" key="3">
    <source>
        <dbReference type="ARBA" id="ARBA00023242"/>
    </source>
</evidence>
<evidence type="ECO:0000259" key="4">
    <source>
        <dbReference type="PROSITE" id="PS50048"/>
    </source>
</evidence>
<evidence type="ECO:0000256" key="2">
    <source>
        <dbReference type="ARBA" id="ARBA00022723"/>
    </source>
</evidence>
<gene>
    <name evidence="5" type="ORF">EJ04DRAFT_466897</name>
</gene>
<dbReference type="SMART" id="SM00906">
    <property type="entry name" value="Fungal_trans"/>
    <property type="match status" value="1"/>
</dbReference>
<dbReference type="InterPro" id="IPR001138">
    <property type="entry name" value="Zn2Cys6_DnaBD"/>
</dbReference>
<dbReference type="OrthoDB" id="4337792at2759"/>
<comment type="caution">
    <text evidence="5">The sequence shown here is derived from an EMBL/GenBank/DDBJ whole genome shotgun (WGS) entry which is preliminary data.</text>
</comment>
<dbReference type="InterPro" id="IPR036864">
    <property type="entry name" value="Zn2-C6_fun-type_DNA-bd_sf"/>
</dbReference>
<dbReference type="Gene3D" id="4.10.240.10">
    <property type="entry name" value="Zn(2)-C6 fungal-type DNA-binding domain"/>
    <property type="match status" value="1"/>
</dbReference>
<dbReference type="GO" id="GO:0008270">
    <property type="term" value="F:zinc ion binding"/>
    <property type="evidence" value="ECO:0007669"/>
    <property type="project" value="InterPro"/>
</dbReference>
<dbReference type="PANTHER" id="PTHR31001:SF58">
    <property type="entry name" value="ZN(II)2CYS6 TRANSCRIPTION FACTOR (EUROFUNG)"/>
    <property type="match status" value="1"/>
</dbReference>
<dbReference type="Pfam" id="PF00172">
    <property type="entry name" value="Zn_clus"/>
    <property type="match status" value="1"/>
</dbReference>
<evidence type="ECO:0000313" key="6">
    <source>
        <dbReference type="Proteomes" id="UP000799444"/>
    </source>
</evidence>
<dbReference type="GO" id="GO:0006351">
    <property type="term" value="P:DNA-templated transcription"/>
    <property type="evidence" value="ECO:0007669"/>
    <property type="project" value="InterPro"/>
</dbReference>
<dbReference type="PROSITE" id="PS00463">
    <property type="entry name" value="ZN2_CY6_FUNGAL_1"/>
    <property type="match status" value="1"/>
</dbReference>
<keyword evidence="6" id="KW-1185">Reference proteome</keyword>
<dbReference type="InterPro" id="IPR007219">
    <property type="entry name" value="XnlR_reg_dom"/>
</dbReference>
<dbReference type="SMART" id="SM00066">
    <property type="entry name" value="GAL4"/>
    <property type="match status" value="1"/>
</dbReference>
<name>A0A9P4V1C1_9PLEO</name>
<feature type="domain" description="Zn(2)-C6 fungal-type" evidence="4">
    <location>
        <begin position="36"/>
        <end position="68"/>
    </location>
</feature>
<feature type="non-terminal residue" evidence="5">
    <location>
        <position position="566"/>
    </location>
</feature>
<dbReference type="PROSITE" id="PS50048">
    <property type="entry name" value="ZN2_CY6_FUNGAL_2"/>
    <property type="match status" value="1"/>
</dbReference>
<dbReference type="InterPro" id="IPR050613">
    <property type="entry name" value="Sec_Metabolite_Reg"/>
</dbReference>
<sequence length="566" mass="64006">MAHLNALTALATEPTCQASQGVSEQRLKRRDRACFSCTRCHRLKVKCDKKRPSCGRCAKSGFCTSCIYTHQVASTDPPTSPASPFVLAGEDPDNVVASWLLRKRSSSHWRSLMLKLESLNLVNSTWFMLAVREHSQGDCAKDFTLPGNFPFGSQESAKYMSHASVYALLQASRIDCQTYIDCYLGMYQVIYPILDTETFVQEVEAFWEKSDEDVDVSWLAQFLLVLGLGCFVSSRDAQKATDFFFASEACLSKTPYMFRPTMVILRTLCLMVISKQVANATCWALDSCWNMMGLIIRIAIMMSLHQDREPLFGMVEPERERNLRRRLWTTICYFDIQLSLITGQPSLLPCDIPPMPADQSQAAGLLTLDDCWTTVLPEMFPMLYRFLSRINSRSEEISYDEILQYNMVIRRTIGHLTTVDGPPLLRLTLDIFFRRVLLVLHRQKALDDEAPAIYPISYWSSLECSLAMLVHHQNLSEGSGLSGNVDLIQRPFMLDFFAAIITASVHLLRYDAPLTATFSSESFIPPRQTIVGTLLTCQGILAREKDKSVCFRTGCELLNEVLKLVP</sequence>
<keyword evidence="3" id="KW-0539">Nucleus</keyword>
<evidence type="ECO:0000313" key="5">
    <source>
        <dbReference type="EMBL" id="KAF2734369.1"/>
    </source>
</evidence>
<evidence type="ECO:0000256" key="1">
    <source>
        <dbReference type="ARBA" id="ARBA00004123"/>
    </source>
</evidence>
<dbReference type="Pfam" id="PF04082">
    <property type="entry name" value="Fungal_trans"/>
    <property type="match status" value="1"/>
</dbReference>
<organism evidence="5 6">
    <name type="scientific">Polyplosphaeria fusca</name>
    <dbReference type="NCBI Taxonomy" id="682080"/>
    <lineage>
        <taxon>Eukaryota</taxon>
        <taxon>Fungi</taxon>
        <taxon>Dikarya</taxon>
        <taxon>Ascomycota</taxon>
        <taxon>Pezizomycotina</taxon>
        <taxon>Dothideomycetes</taxon>
        <taxon>Pleosporomycetidae</taxon>
        <taxon>Pleosporales</taxon>
        <taxon>Tetraplosphaeriaceae</taxon>
        <taxon>Polyplosphaeria</taxon>
    </lineage>
</organism>
<dbReference type="GO" id="GO:0003677">
    <property type="term" value="F:DNA binding"/>
    <property type="evidence" value="ECO:0007669"/>
    <property type="project" value="InterPro"/>
</dbReference>
<dbReference type="PANTHER" id="PTHR31001">
    <property type="entry name" value="UNCHARACTERIZED TRANSCRIPTIONAL REGULATORY PROTEIN"/>
    <property type="match status" value="1"/>
</dbReference>
<proteinExistence type="predicted"/>
<reference evidence="5" key="1">
    <citation type="journal article" date="2020" name="Stud. Mycol.">
        <title>101 Dothideomycetes genomes: a test case for predicting lifestyles and emergence of pathogens.</title>
        <authorList>
            <person name="Haridas S."/>
            <person name="Albert R."/>
            <person name="Binder M."/>
            <person name="Bloem J."/>
            <person name="Labutti K."/>
            <person name="Salamov A."/>
            <person name="Andreopoulos B."/>
            <person name="Baker S."/>
            <person name="Barry K."/>
            <person name="Bills G."/>
            <person name="Bluhm B."/>
            <person name="Cannon C."/>
            <person name="Castanera R."/>
            <person name="Culley D."/>
            <person name="Daum C."/>
            <person name="Ezra D."/>
            <person name="Gonzalez J."/>
            <person name="Henrissat B."/>
            <person name="Kuo A."/>
            <person name="Liang C."/>
            <person name="Lipzen A."/>
            <person name="Lutzoni F."/>
            <person name="Magnuson J."/>
            <person name="Mondo S."/>
            <person name="Nolan M."/>
            <person name="Ohm R."/>
            <person name="Pangilinan J."/>
            <person name="Park H.-J."/>
            <person name="Ramirez L."/>
            <person name="Alfaro M."/>
            <person name="Sun H."/>
            <person name="Tritt A."/>
            <person name="Yoshinaga Y."/>
            <person name="Zwiers L.-H."/>
            <person name="Turgeon B."/>
            <person name="Goodwin S."/>
            <person name="Spatafora J."/>
            <person name="Crous P."/>
            <person name="Grigoriev I."/>
        </authorList>
    </citation>
    <scope>NUCLEOTIDE SEQUENCE</scope>
    <source>
        <strain evidence="5">CBS 125425</strain>
    </source>
</reference>
<dbReference type="GO" id="GO:0005634">
    <property type="term" value="C:nucleus"/>
    <property type="evidence" value="ECO:0007669"/>
    <property type="project" value="UniProtKB-SubCell"/>
</dbReference>
<dbReference type="CDD" id="cd12148">
    <property type="entry name" value="fungal_TF_MHR"/>
    <property type="match status" value="1"/>
</dbReference>
<dbReference type="SUPFAM" id="SSF57701">
    <property type="entry name" value="Zn2/Cys6 DNA-binding domain"/>
    <property type="match status" value="1"/>
</dbReference>
<accession>A0A9P4V1C1</accession>
<dbReference type="EMBL" id="ML996149">
    <property type="protein sequence ID" value="KAF2734369.1"/>
    <property type="molecule type" value="Genomic_DNA"/>
</dbReference>